<dbReference type="PANTHER" id="PTHR30203:SF31">
    <property type="entry name" value="RND EFFLUX SYSTEM, OUTER MEMBRANE LIPOPROTEIN, NODT"/>
    <property type="match status" value="1"/>
</dbReference>
<gene>
    <name evidence="3" type="ORF">MRX98_18610</name>
</gene>
<comment type="similarity">
    <text evidence="1 2">Belongs to the outer membrane factor (OMF) (TC 1.B.17) family.</text>
</comment>
<keyword evidence="2" id="KW-0472">Membrane</keyword>
<dbReference type="AlphaFoldDB" id="A0AA41R6Z8"/>
<dbReference type="Proteomes" id="UP001165427">
    <property type="component" value="Unassembled WGS sequence"/>
</dbReference>
<evidence type="ECO:0000313" key="3">
    <source>
        <dbReference type="EMBL" id="MCJ8502593.1"/>
    </source>
</evidence>
<keyword evidence="2" id="KW-0564">Palmitate</keyword>
<dbReference type="GO" id="GO:0005886">
    <property type="term" value="C:plasma membrane"/>
    <property type="evidence" value="ECO:0007669"/>
    <property type="project" value="UniProtKB-SubCell"/>
</dbReference>
<reference evidence="3" key="1">
    <citation type="submission" date="2022-04" db="EMBL/GenBank/DDBJ databases">
        <title>Desulfatitalea alkaliphila sp. nov., a novel anaerobic sulfate-reducing bacterium isolated from terrestrial mud volcano, Taman Peninsula, Russia.</title>
        <authorList>
            <person name="Khomyakova M.A."/>
            <person name="Merkel A.Y."/>
            <person name="Slobodkin A.I."/>
        </authorList>
    </citation>
    <scope>NUCLEOTIDE SEQUENCE</scope>
    <source>
        <strain evidence="3">M08but</strain>
    </source>
</reference>
<protein>
    <submittedName>
        <fullName evidence="3">Efflux transporter outer membrane subunit</fullName>
    </submittedName>
</protein>
<dbReference type="GO" id="GO:0015562">
    <property type="term" value="F:efflux transmembrane transporter activity"/>
    <property type="evidence" value="ECO:0007669"/>
    <property type="project" value="InterPro"/>
</dbReference>
<keyword evidence="2" id="KW-0449">Lipoprotein</keyword>
<dbReference type="EMBL" id="JALJRB010000029">
    <property type="protein sequence ID" value="MCJ8502593.1"/>
    <property type="molecule type" value="Genomic_DNA"/>
</dbReference>
<dbReference type="Gene3D" id="1.20.1600.10">
    <property type="entry name" value="Outer membrane efflux proteins (OEP)"/>
    <property type="match status" value="1"/>
</dbReference>
<proteinExistence type="inferred from homology"/>
<keyword evidence="2" id="KW-1134">Transmembrane beta strand</keyword>
<dbReference type="Pfam" id="PF02321">
    <property type="entry name" value="OEP"/>
    <property type="match status" value="2"/>
</dbReference>
<dbReference type="PANTHER" id="PTHR30203">
    <property type="entry name" value="OUTER MEMBRANE CATION EFFLUX PROTEIN"/>
    <property type="match status" value="1"/>
</dbReference>
<comment type="subcellular location">
    <subcellularLocation>
        <location evidence="2">Cell membrane</location>
        <topology evidence="2">Lipid-anchor</topology>
    </subcellularLocation>
</comment>
<evidence type="ECO:0000256" key="2">
    <source>
        <dbReference type="RuleBase" id="RU362097"/>
    </source>
</evidence>
<organism evidence="3 4">
    <name type="scientific">Desulfatitalea alkaliphila</name>
    <dbReference type="NCBI Taxonomy" id="2929485"/>
    <lineage>
        <taxon>Bacteria</taxon>
        <taxon>Pseudomonadati</taxon>
        <taxon>Thermodesulfobacteriota</taxon>
        <taxon>Desulfobacteria</taxon>
        <taxon>Desulfobacterales</taxon>
        <taxon>Desulfosarcinaceae</taxon>
        <taxon>Desulfatitalea</taxon>
    </lineage>
</organism>
<sequence length="493" mass="53845">MHRPYPLPTQSRQRHIAASLVVLWAPLLFWACAAVGPDYAAPPTDVPSHWHAAMADGLVPAPADADTLAQWWTTLEDPLLTDLIQRAVADNIDLRTARARVREARARRGISRAGRFPTLDASGAYTRSGSTDADGSTRETDLYSVGLDAGWEVDIFGGTRRSVEAADADLDASQEDLSHVLVTLSAEVALNYVELRTLQARITVAEANLESQEETYILARSRYEAGLTDELAVQSALYNLAGTRSQIPTLQSNLESTLNRLAVLLGQAPGTLHPELVPSQAIPVPPATVAVGVPADTVRQRPDVRRAERQLAAQTARIGVATAELYPKLRLLGAIGYDAPALGDLLDSTRLAWRLGPRISWRLFEGGAIRQNIEVRSALQEQALHQYRAILLAALEEAENVLTAYVSEQLRREALVQANEAAEVAFQLARDQYEAGLVDFTTVLVAQRSLLSFQDQLARSEGTVTSNMVRLYKAMGGGWRDQEVVVTYGDEDR</sequence>
<dbReference type="Gene3D" id="2.20.200.10">
    <property type="entry name" value="Outer membrane efflux proteins (OEP)"/>
    <property type="match status" value="1"/>
</dbReference>
<keyword evidence="4" id="KW-1185">Reference proteome</keyword>
<keyword evidence="2" id="KW-0812">Transmembrane</keyword>
<evidence type="ECO:0000313" key="4">
    <source>
        <dbReference type="Proteomes" id="UP001165427"/>
    </source>
</evidence>
<dbReference type="NCBIfam" id="TIGR01845">
    <property type="entry name" value="outer_NodT"/>
    <property type="match status" value="1"/>
</dbReference>
<dbReference type="RefSeq" id="WP_246913612.1">
    <property type="nucleotide sequence ID" value="NZ_JALJRB010000029.1"/>
</dbReference>
<name>A0AA41R6Z8_9BACT</name>
<evidence type="ECO:0000256" key="1">
    <source>
        <dbReference type="ARBA" id="ARBA00007613"/>
    </source>
</evidence>
<dbReference type="SUPFAM" id="SSF56954">
    <property type="entry name" value="Outer membrane efflux proteins (OEP)"/>
    <property type="match status" value="1"/>
</dbReference>
<dbReference type="InterPro" id="IPR010131">
    <property type="entry name" value="MdtP/NodT-like"/>
</dbReference>
<dbReference type="InterPro" id="IPR003423">
    <property type="entry name" value="OMP_efflux"/>
</dbReference>
<accession>A0AA41R6Z8</accession>
<comment type="caution">
    <text evidence="3">The sequence shown here is derived from an EMBL/GenBank/DDBJ whole genome shotgun (WGS) entry which is preliminary data.</text>
</comment>